<dbReference type="InterPro" id="IPR020067">
    <property type="entry name" value="Frizzled_dom"/>
</dbReference>
<evidence type="ECO:0000256" key="1">
    <source>
        <dbReference type="ARBA" id="ARBA00023157"/>
    </source>
</evidence>
<dbReference type="Proteomes" id="UP000225706">
    <property type="component" value="Unassembled WGS sequence"/>
</dbReference>
<proteinExistence type="predicted"/>
<comment type="caution">
    <text evidence="4">The sequence shown here is derived from an EMBL/GenBank/DDBJ whole genome shotgun (WGS) entry which is preliminary data.</text>
</comment>
<keyword evidence="5" id="KW-1185">Reference proteome</keyword>
<evidence type="ECO:0000313" key="5">
    <source>
        <dbReference type="Proteomes" id="UP000225706"/>
    </source>
</evidence>
<dbReference type="InterPro" id="IPR036790">
    <property type="entry name" value="Frizzled_dom_sf"/>
</dbReference>
<evidence type="ECO:0000256" key="2">
    <source>
        <dbReference type="PROSITE-ProRule" id="PRU00090"/>
    </source>
</evidence>
<dbReference type="OrthoDB" id="5987310at2759"/>
<dbReference type="InterPro" id="IPR036691">
    <property type="entry name" value="Endo/exonu/phosph_ase_sf"/>
</dbReference>
<dbReference type="PANTHER" id="PTHR47510">
    <property type="entry name" value="REVERSE TRANSCRIPTASE DOMAIN-CONTAINING PROTEIN"/>
    <property type="match status" value="1"/>
</dbReference>
<organism evidence="4 5">
    <name type="scientific">Stylophora pistillata</name>
    <name type="common">Smooth cauliflower coral</name>
    <dbReference type="NCBI Taxonomy" id="50429"/>
    <lineage>
        <taxon>Eukaryota</taxon>
        <taxon>Metazoa</taxon>
        <taxon>Cnidaria</taxon>
        <taxon>Anthozoa</taxon>
        <taxon>Hexacorallia</taxon>
        <taxon>Scleractinia</taxon>
        <taxon>Astrocoeniina</taxon>
        <taxon>Pocilloporidae</taxon>
        <taxon>Stylophora</taxon>
    </lineage>
</organism>
<name>A0A2B4R6K5_STYPI</name>
<dbReference type="PROSITE" id="PS50038">
    <property type="entry name" value="FZ"/>
    <property type="match status" value="1"/>
</dbReference>
<feature type="domain" description="FZ" evidence="3">
    <location>
        <begin position="220"/>
        <end position="313"/>
    </location>
</feature>
<dbReference type="SUPFAM" id="SSF56219">
    <property type="entry name" value="DNase I-like"/>
    <property type="match status" value="1"/>
</dbReference>
<dbReference type="Gene3D" id="1.10.2000.10">
    <property type="entry name" value="Frizzled cysteine-rich domain"/>
    <property type="match status" value="1"/>
</dbReference>
<comment type="caution">
    <text evidence="2">Lacks conserved residue(s) required for the propagation of feature annotation.</text>
</comment>
<evidence type="ECO:0000259" key="3">
    <source>
        <dbReference type="PROSITE" id="PS50038"/>
    </source>
</evidence>
<keyword evidence="1" id="KW-1015">Disulfide bond</keyword>
<dbReference type="EMBL" id="LSMT01000859">
    <property type="protein sequence ID" value="PFX13984.1"/>
    <property type="molecule type" value="Genomic_DNA"/>
</dbReference>
<reference evidence="5" key="1">
    <citation type="journal article" date="2017" name="bioRxiv">
        <title>Comparative analysis of the genomes of Stylophora pistillata and Acropora digitifera provides evidence for extensive differences between species of corals.</title>
        <authorList>
            <person name="Voolstra C.R."/>
            <person name="Li Y."/>
            <person name="Liew Y.J."/>
            <person name="Baumgarten S."/>
            <person name="Zoccola D."/>
            <person name="Flot J.-F."/>
            <person name="Tambutte S."/>
            <person name="Allemand D."/>
            <person name="Aranda M."/>
        </authorList>
    </citation>
    <scope>NUCLEOTIDE SEQUENCE [LARGE SCALE GENOMIC DNA]</scope>
</reference>
<accession>A0A2B4R6K5</accession>
<dbReference type="PANTHER" id="PTHR47510:SF3">
    <property type="entry name" value="ENDO_EXONUCLEASE_PHOSPHATASE DOMAIN-CONTAINING PROTEIN"/>
    <property type="match status" value="1"/>
</dbReference>
<dbReference type="AlphaFoldDB" id="A0A2B4R6K5"/>
<protein>
    <recommendedName>
        <fullName evidence="3">FZ domain-containing protein</fullName>
    </recommendedName>
</protein>
<gene>
    <name evidence="4" type="ORF">AWC38_SpisGene21898</name>
</gene>
<sequence length="931" mass="105430">MYESGIGLNLNSSATTMELNNSELSITDLYDITAAITKQQQEQYETAVPKYNSRPTVQKEKFGDSKFYHFVLFDIETNSTGKSAEVCQLAAVDRLALSDEMLVNRSSVISVKDAAEDLKYLDNRHQRLPSFGGKLYNPGHADSPIKQTRESLRIVHSAGTSEAKRNVTWKWSDGKMTDEQLVKIAKNCNDTDALSKEPKMFCYTVTHDALLGCTNYSEKHAFPCEDFQEKCQPIIKDIYCRYHYPPCDETLGEPKDRKICRSSCVYLMDDVCKKEKVILRKSVETSPDVASKLINCSYYIPAYGGDAPECYEGPDISEMALSRLVRLPNGLSKTFWPRYSGKRAGRLVKDRGNDRYQLISVAQPRDPNRVATLTRIHRSRNPANLTPVTISPASPKGGLSSTHVPSFLVSNVMSLAPNIDELRHVVLNANLDCICIAESWLRSFIHDNVVTLEGFNIIRRDRVESEHGGVCMYIKDTINFTVLVELQEPSFEMLWVKLRPFRLPGGCNFIVVGTLYHPQSVSDPAIMEYLIKCLSTIESCYPNFGIPIAGDFNRLQITHLRNNFQLKQIVHFPTRGRRTPDSVLTNISEYYQDPIERLPFGLSDHASIELQPKERAHVKQPTITIKTRDLHPSKRQAMGTYLDAVDVNTLTRAFKMCAEKVSLLEQIIKTGLEHILLIQSRRVHSTEPPWITCTLKDLIQARQRALSRGDNQQSRELGNRVNRERKACRAKYFQAKVKHLKECRPSAWWDEIKKLSGSSPAFTKRSYVTKSLRHLYGPSDDIFLANTINKAFLSPMQCFSPLPADFLILPFKSATQQPALVVSNESVYKKLTKLNRRKAHGPDGIPGWVLKENADLLAAPIADILNLSYREGRLLHSWKEADVVPVPKQRPLQDINKHLRPISLTPILSKIAEEYVVDTYVKPAVLSKIDL</sequence>
<dbReference type="Gene3D" id="3.60.10.10">
    <property type="entry name" value="Endonuclease/exonuclease/phosphatase"/>
    <property type="match status" value="1"/>
</dbReference>
<evidence type="ECO:0000313" key="4">
    <source>
        <dbReference type="EMBL" id="PFX13984.1"/>
    </source>
</evidence>